<dbReference type="InterPro" id="IPR029071">
    <property type="entry name" value="Ubiquitin-like_domsf"/>
</dbReference>
<protein>
    <submittedName>
        <fullName evidence="5">Peptide-N(4)-(N-acetyl-beta-glucosaminyl)asparagine amidase</fullName>
    </submittedName>
</protein>
<evidence type="ECO:0000259" key="4">
    <source>
        <dbReference type="SMART" id="SM00460"/>
    </source>
</evidence>
<dbReference type="Gene3D" id="2.60.120.260">
    <property type="entry name" value="Galactose-binding domain-like"/>
    <property type="match status" value="1"/>
</dbReference>
<evidence type="ECO:0000313" key="6">
    <source>
        <dbReference type="Proteomes" id="UP001180020"/>
    </source>
</evidence>
<dbReference type="Proteomes" id="UP001180020">
    <property type="component" value="Unassembled WGS sequence"/>
</dbReference>
<evidence type="ECO:0000256" key="2">
    <source>
        <dbReference type="ARBA" id="ARBA00022723"/>
    </source>
</evidence>
<evidence type="ECO:0000256" key="3">
    <source>
        <dbReference type="ARBA" id="ARBA00022833"/>
    </source>
</evidence>
<dbReference type="InterPro" id="IPR002931">
    <property type="entry name" value="Transglutaminase-like"/>
</dbReference>
<dbReference type="SMART" id="SM00460">
    <property type="entry name" value="TGc"/>
    <property type="match status" value="1"/>
</dbReference>
<dbReference type="Gene3D" id="3.10.20.90">
    <property type="entry name" value="Phosphatidylinositol 3-kinase Catalytic Subunit, Chain A, domain 1"/>
    <property type="match status" value="1"/>
</dbReference>
<accession>A0AAV9DV06</accession>
<dbReference type="FunFam" id="2.60.120.260:FF:000110">
    <property type="entry name" value="Peptide-N(4)-(N-acetyl-beta-glucosaminyl)asparagine amidase"/>
    <property type="match status" value="1"/>
</dbReference>
<dbReference type="AlphaFoldDB" id="A0AAV9DV06"/>
<keyword evidence="2" id="KW-0479">Metal-binding</keyword>
<dbReference type="Gene3D" id="3.10.620.30">
    <property type="match status" value="1"/>
</dbReference>
<reference evidence="5" key="1">
    <citation type="journal article" date="2023" name="Nat. Commun.">
        <title>Diploid and tetraploid genomes of Acorus and the evolution of monocots.</title>
        <authorList>
            <person name="Ma L."/>
            <person name="Liu K.W."/>
            <person name="Li Z."/>
            <person name="Hsiao Y.Y."/>
            <person name="Qi Y."/>
            <person name="Fu T."/>
            <person name="Tang G.D."/>
            <person name="Zhang D."/>
            <person name="Sun W.H."/>
            <person name="Liu D.K."/>
            <person name="Li Y."/>
            <person name="Chen G.Z."/>
            <person name="Liu X.D."/>
            <person name="Liao X.Y."/>
            <person name="Jiang Y.T."/>
            <person name="Yu X."/>
            <person name="Hao Y."/>
            <person name="Huang J."/>
            <person name="Zhao X.W."/>
            <person name="Ke S."/>
            <person name="Chen Y.Y."/>
            <person name="Wu W.L."/>
            <person name="Hsu J.L."/>
            <person name="Lin Y.F."/>
            <person name="Huang M.D."/>
            <person name="Li C.Y."/>
            <person name="Huang L."/>
            <person name="Wang Z.W."/>
            <person name="Zhao X."/>
            <person name="Zhong W.Y."/>
            <person name="Peng D.H."/>
            <person name="Ahmad S."/>
            <person name="Lan S."/>
            <person name="Zhang J.S."/>
            <person name="Tsai W.C."/>
            <person name="Van de Peer Y."/>
            <person name="Liu Z.J."/>
        </authorList>
    </citation>
    <scope>NUCLEOTIDE SEQUENCE</scope>
    <source>
        <strain evidence="5">CP</strain>
    </source>
</reference>
<gene>
    <name evidence="5" type="primary">PNG1</name>
    <name evidence="5" type="ORF">QJS10_CPB11g01678</name>
</gene>
<evidence type="ECO:0000313" key="5">
    <source>
        <dbReference type="EMBL" id="KAK1304832.1"/>
    </source>
</evidence>
<evidence type="ECO:0000256" key="1">
    <source>
        <dbReference type="ARBA" id="ARBA00009390"/>
    </source>
</evidence>
<sequence>MVARKFIVRHDESEFDVEYDTEDGLEVLKFQIFSLTSVPPEQQKILGEEENRLVEEDSDLDAVSEKLRLMSVTEEAGSSQAVSHTGMSDEELARLLQAEEEALFFQQYRASDNREEFGSKVRPYVSQVLKYEDPIRIEAARKTVPIDELEEKALVSLAKEGNFRPSREEEAHSFLLQLLFWFKGSFRWVNSPPCDGCGSETSGIGMGVALPSEIQFGGSRVELYRCNRCSRITRFPRYNDPLKLLETRKGRCGEWANCFTFYCRAFGYDARLILDFTDHVWTECFSPSLKRWMHLDPCEAVYDNPLLYEKGWQKKLSYVIAISKDGVLDVTKRYTRKWHEVLSRRNITMEDTALSVLSDITKECRKGYTAQAISMLEQRDKKEIEDLERNLHLPDDASISLPGRQSGAKEWRIARSEYSTEEERSLSNSLCPVRNCVDNHVGSIYNAFSGLLSHMGNSGLSKDEILETLDFIRRLLVDLKSAPFKMRKASITSDVLTSQHFKHTASSMDELLSSLSLKKEMEIDGRMLHLCLAAEPVQTSIALPVFLDILTEIIEELNKVNNFDSGVLLKFLKFNRITSGEVLASGEEIPFGIATSAFDGIHASKWEEPNGAKGCWLIYKVMDGLMHELEGYDLMSANDVPERDPMDWVLEGSDDGGANWNVLDKQSSQIFGQRFERKMYKINSSARRASNAFRFRFLAVRNGKDQSRFQIGSIDLYAKEHPTVHEISLHEFHVKAQAIIVCGFQFMAPTTINIIQSHLILYGR</sequence>
<reference evidence="5" key="2">
    <citation type="submission" date="2023-06" db="EMBL/GenBank/DDBJ databases">
        <authorList>
            <person name="Ma L."/>
            <person name="Liu K.-W."/>
            <person name="Li Z."/>
            <person name="Hsiao Y.-Y."/>
            <person name="Qi Y."/>
            <person name="Fu T."/>
            <person name="Tang G."/>
            <person name="Zhang D."/>
            <person name="Sun W.-H."/>
            <person name="Liu D.-K."/>
            <person name="Li Y."/>
            <person name="Chen G.-Z."/>
            <person name="Liu X.-D."/>
            <person name="Liao X.-Y."/>
            <person name="Jiang Y.-T."/>
            <person name="Yu X."/>
            <person name="Hao Y."/>
            <person name="Huang J."/>
            <person name="Zhao X.-W."/>
            <person name="Ke S."/>
            <person name="Chen Y.-Y."/>
            <person name="Wu W.-L."/>
            <person name="Hsu J.-L."/>
            <person name="Lin Y.-F."/>
            <person name="Huang M.-D."/>
            <person name="Li C.-Y."/>
            <person name="Huang L."/>
            <person name="Wang Z.-W."/>
            <person name="Zhao X."/>
            <person name="Zhong W.-Y."/>
            <person name="Peng D.-H."/>
            <person name="Ahmad S."/>
            <person name="Lan S."/>
            <person name="Zhang J.-S."/>
            <person name="Tsai W.-C."/>
            <person name="Van De Peer Y."/>
            <person name="Liu Z.-J."/>
        </authorList>
    </citation>
    <scope>NUCLEOTIDE SEQUENCE</scope>
    <source>
        <strain evidence="5">CP</strain>
        <tissue evidence="5">Leaves</tissue>
    </source>
</reference>
<dbReference type="FunFam" id="2.20.25.10:FF:000011">
    <property type="entry name" value="peptide-N(4)-(N-acetyl-beta- glucosaminyl)asparagine amidase"/>
    <property type="match status" value="1"/>
</dbReference>
<dbReference type="SUPFAM" id="SSF54001">
    <property type="entry name" value="Cysteine proteinases"/>
    <property type="match status" value="1"/>
</dbReference>
<comment type="caution">
    <text evidence="5">The sequence shown here is derived from an EMBL/GenBank/DDBJ whole genome shotgun (WGS) entry which is preliminary data.</text>
</comment>
<dbReference type="GO" id="GO:0046872">
    <property type="term" value="F:metal ion binding"/>
    <property type="evidence" value="ECO:0007669"/>
    <property type="project" value="UniProtKB-KW"/>
</dbReference>
<dbReference type="PANTHER" id="PTHR48440">
    <property type="match status" value="1"/>
</dbReference>
<comment type="similarity">
    <text evidence="1">Belongs to the transglutaminase-like superfamily. PNGase family.</text>
</comment>
<name>A0AAV9DV06_ACOCL</name>
<proteinExistence type="inferred from homology"/>
<dbReference type="SUPFAM" id="SSF54236">
    <property type="entry name" value="Ubiquitin-like"/>
    <property type="match status" value="1"/>
</dbReference>
<dbReference type="PANTHER" id="PTHR48440:SF1">
    <property type="entry name" value="PAW DOMAIN-CONTAINING PROTEIN"/>
    <property type="match status" value="1"/>
</dbReference>
<dbReference type="InterPro" id="IPR038765">
    <property type="entry name" value="Papain-like_cys_pep_sf"/>
</dbReference>
<feature type="domain" description="Transglutaminase-like" evidence="4">
    <location>
        <begin position="244"/>
        <end position="299"/>
    </location>
</feature>
<dbReference type="Gene3D" id="2.20.25.10">
    <property type="match status" value="1"/>
</dbReference>
<keyword evidence="6" id="KW-1185">Reference proteome</keyword>
<keyword evidence="3" id="KW-0862">Zinc</keyword>
<dbReference type="EMBL" id="JAUJYO010000011">
    <property type="protein sequence ID" value="KAK1304832.1"/>
    <property type="molecule type" value="Genomic_DNA"/>
</dbReference>
<organism evidence="5 6">
    <name type="scientific">Acorus calamus</name>
    <name type="common">Sweet flag</name>
    <dbReference type="NCBI Taxonomy" id="4465"/>
    <lineage>
        <taxon>Eukaryota</taxon>
        <taxon>Viridiplantae</taxon>
        <taxon>Streptophyta</taxon>
        <taxon>Embryophyta</taxon>
        <taxon>Tracheophyta</taxon>
        <taxon>Spermatophyta</taxon>
        <taxon>Magnoliopsida</taxon>
        <taxon>Liliopsida</taxon>
        <taxon>Acoraceae</taxon>
        <taxon>Acorus</taxon>
    </lineage>
</organism>
<dbReference type="Pfam" id="PF01841">
    <property type="entry name" value="Transglut_core"/>
    <property type="match status" value="1"/>
</dbReference>